<keyword evidence="6" id="KW-1185">Reference proteome</keyword>
<dbReference type="InterPro" id="IPR052181">
    <property type="entry name" value="5hmC_binding"/>
</dbReference>
<protein>
    <recommendedName>
        <fullName evidence="4">EVE domain-containing protein</fullName>
    </recommendedName>
</protein>
<name>A0A8H3TUD3_9TREE</name>
<evidence type="ECO:0000256" key="3">
    <source>
        <dbReference type="SAM" id="MobiDB-lite"/>
    </source>
</evidence>
<proteinExistence type="predicted"/>
<gene>
    <name evidence="5" type="ORF">NliqN6_3739</name>
</gene>
<dbReference type="GO" id="GO:0005634">
    <property type="term" value="C:nucleus"/>
    <property type="evidence" value="ECO:0007669"/>
    <property type="project" value="UniProtKB-SubCell"/>
</dbReference>
<sequence>MPWLMKAEPDTRLEKGVDVKFSIDDFEEIGISKWDGVRNHEAKKIMKEKMKIGDKVLFYHSNCKVPGVYGLATVHKEGYPDYTAWDSKHPYFDAKSKQDSPTWYMVDVEFKARVKHPVTLALLKTLASTSNLPQCIEYIKESGLTAIKEMALVNRGRLSVQPVTQDAYDAILLLGENGGWEDLTIVPKKTAKRKSRDEVDAVLPDDCSKTHKQTGRAESGSKAGIGLRDNGKTIKKPKIQAATNGNTRSENESESDLSDMSSITGTKQKDANSHSNSTVDGNLNKRIRTDEAALSGLRRSTRRR</sequence>
<comment type="subcellular location">
    <subcellularLocation>
        <location evidence="1">Nucleus</location>
    </subcellularLocation>
</comment>
<dbReference type="Proteomes" id="UP000620104">
    <property type="component" value="Unassembled WGS sequence"/>
</dbReference>
<dbReference type="OrthoDB" id="41445at2759"/>
<feature type="domain" description="EVE" evidence="4">
    <location>
        <begin position="3"/>
        <end position="172"/>
    </location>
</feature>
<dbReference type="FunFam" id="3.10.590.10:FF:000006">
    <property type="entry name" value="Chromosome 7, whole genome shotgun sequence"/>
    <property type="match status" value="1"/>
</dbReference>
<accession>A0A8H3TUD3</accession>
<dbReference type="Pfam" id="PF01878">
    <property type="entry name" value="EVE"/>
    <property type="match status" value="1"/>
</dbReference>
<organism evidence="5 6">
    <name type="scientific">Naganishia liquefaciens</name>
    <dbReference type="NCBI Taxonomy" id="104408"/>
    <lineage>
        <taxon>Eukaryota</taxon>
        <taxon>Fungi</taxon>
        <taxon>Dikarya</taxon>
        <taxon>Basidiomycota</taxon>
        <taxon>Agaricomycotina</taxon>
        <taxon>Tremellomycetes</taxon>
        <taxon>Filobasidiales</taxon>
        <taxon>Filobasidiaceae</taxon>
        <taxon>Naganishia</taxon>
    </lineage>
</organism>
<dbReference type="InterPro" id="IPR015947">
    <property type="entry name" value="PUA-like_sf"/>
</dbReference>
<dbReference type="SUPFAM" id="SSF88697">
    <property type="entry name" value="PUA domain-like"/>
    <property type="match status" value="1"/>
</dbReference>
<dbReference type="PANTHER" id="PTHR14087:SF7">
    <property type="entry name" value="THYMOCYTE NUCLEAR PROTEIN 1"/>
    <property type="match status" value="1"/>
</dbReference>
<dbReference type="EMBL" id="BLZA01000021">
    <property type="protein sequence ID" value="GHJ87337.1"/>
    <property type="molecule type" value="Genomic_DNA"/>
</dbReference>
<dbReference type="PANTHER" id="PTHR14087">
    <property type="entry name" value="THYMOCYTE NUCLEAR PROTEIN 1"/>
    <property type="match status" value="1"/>
</dbReference>
<evidence type="ECO:0000313" key="5">
    <source>
        <dbReference type="EMBL" id="GHJ87337.1"/>
    </source>
</evidence>
<dbReference type="AlphaFoldDB" id="A0A8H3TUD3"/>
<reference evidence="5" key="1">
    <citation type="submission" date="2020-07" db="EMBL/GenBank/DDBJ databases">
        <title>Draft Genome Sequence of a Deep-Sea Yeast, Naganishia (Cryptococcus) liquefaciens strain N6.</title>
        <authorList>
            <person name="Han Y.W."/>
            <person name="Kajitani R."/>
            <person name="Morimoto H."/>
            <person name="Parhat M."/>
            <person name="Tsubouchi H."/>
            <person name="Bakenova O."/>
            <person name="Ogata M."/>
            <person name="Argunhan B."/>
            <person name="Aoki R."/>
            <person name="Kajiwara S."/>
            <person name="Itoh T."/>
            <person name="Iwasaki H."/>
        </authorList>
    </citation>
    <scope>NUCLEOTIDE SEQUENCE</scope>
    <source>
        <strain evidence="5">N6</strain>
    </source>
</reference>
<dbReference type="Gene3D" id="3.10.590.10">
    <property type="entry name" value="ph1033 like domains"/>
    <property type="match status" value="1"/>
</dbReference>
<dbReference type="InterPro" id="IPR047197">
    <property type="entry name" value="THYN1-like_EVE"/>
</dbReference>
<evidence type="ECO:0000259" key="4">
    <source>
        <dbReference type="Pfam" id="PF01878"/>
    </source>
</evidence>
<evidence type="ECO:0000313" key="6">
    <source>
        <dbReference type="Proteomes" id="UP000620104"/>
    </source>
</evidence>
<dbReference type="InterPro" id="IPR002740">
    <property type="entry name" value="EVE_domain"/>
</dbReference>
<evidence type="ECO:0000256" key="1">
    <source>
        <dbReference type="ARBA" id="ARBA00004123"/>
    </source>
</evidence>
<dbReference type="CDD" id="cd21133">
    <property type="entry name" value="EVE"/>
    <property type="match status" value="1"/>
</dbReference>
<evidence type="ECO:0000256" key="2">
    <source>
        <dbReference type="ARBA" id="ARBA00023242"/>
    </source>
</evidence>
<comment type="caution">
    <text evidence="5">The sequence shown here is derived from an EMBL/GenBank/DDBJ whole genome shotgun (WGS) entry which is preliminary data.</text>
</comment>
<feature type="region of interest" description="Disordered" evidence="3">
    <location>
        <begin position="189"/>
        <end position="304"/>
    </location>
</feature>
<keyword evidence="2" id="KW-0539">Nucleus</keyword>